<sequence length="497" mass="54344">MKSAAQLSAAALLLSGAADAFWRMPCTARTGLARIDPLVNPGQVSPHSHVIHGGKNFHLDTNYNDLVQSECTSCRVTEDKSAYWTPALNFIHEDGTTEVVPQIGGMLAYYLLFKNEGEKIEAFPPGFQMLAGDNRQRNFTLSFPDMEKSLWSQHPEETTQKNLGLKALGFNCLNYAINPEPSMYRHFLPDKNYMDQHCPQGIRAEIFFPSCWNGELDSPNHKDHVAYPDLVNGGKCPDSHPRRIPSLFYETIWFTNKFNGKPGQFVFSNGDPTGYGYHADFINGWDQKFLQSAIDQCGNPSGKIEDCPVFQGHIQSEADTAQCTFDVPEVLAKDNCDGPADGLCGNVPIQAGPGYATVIEPGNVEKPTGGYKPPHVTEQPAVPTLSYAPARSAVTDEYGGGISVARVNHANAGKNNGAAAPAPTPAPEALPNQSTGKGSIISTSTFTSAGVVYEVVIEEVPIYVTVDAPEKEGQVKRHYMHLRRDKEHGLLGKRHFH</sequence>
<dbReference type="PANTHER" id="PTHR43662">
    <property type="match status" value="1"/>
</dbReference>
<evidence type="ECO:0000259" key="3">
    <source>
        <dbReference type="Pfam" id="PF09362"/>
    </source>
</evidence>
<feature type="domain" description="DUF1996" evidence="3">
    <location>
        <begin position="36"/>
        <end position="285"/>
    </location>
</feature>
<feature type="chain" id="PRO_5025398494" description="DUF1996 domain-containing protein" evidence="2">
    <location>
        <begin position="21"/>
        <end position="497"/>
    </location>
</feature>
<gene>
    <name evidence="4" type="ORF">EI97DRAFT_43038</name>
</gene>
<reference evidence="4" key="1">
    <citation type="journal article" date="2020" name="Stud. Mycol.">
        <title>101 Dothideomycetes genomes: a test case for predicting lifestyles and emergence of pathogens.</title>
        <authorList>
            <person name="Haridas S."/>
            <person name="Albert R."/>
            <person name="Binder M."/>
            <person name="Bloem J."/>
            <person name="Labutti K."/>
            <person name="Salamov A."/>
            <person name="Andreopoulos B."/>
            <person name="Baker S."/>
            <person name="Barry K."/>
            <person name="Bills G."/>
            <person name="Bluhm B."/>
            <person name="Cannon C."/>
            <person name="Castanera R."/>
            <person name="Culley D."/>
            <person name="Daum C."/>
            <person name="Ezra D."/>
            <person name="Gonzalez J."/>
            <person name="Henrissat B."/>
            <person name="Kuo A."/>
            <person name="Liang C."/>
            <person name="Lipzen A."/>
            <person name="Lutzoni F."/>
            <person name="Magnuson J."/>
            <person name="Mondo S."/>
            <person name="Nolan M."/>
            <person name="Ohm R."/>
            <person name="Pangilinan J."/>
            <person name="Park H.-J."/>
            <person name="Ramirez L."/>
            <person name="Alfaro M."/>
            <person name="Sun H."/>
            <person name="Tritt A."/>
            <person name="Yoshinaga Y."/>
            <person name="Zwiers L.-H."/>
            <person name="Turgeon B."/>
            <person name="Goodwin S."/>
            <person name="Spatafora J."/>
            <person name="Crous P."/>
            <person name="Grigoriev I."/>
        </authorList>
    </citation>
    <scope>NUCLEOTIDE SEQUENCE</scope>
    <source>
        <strain evidence="4">CBS 379.55</strain>
    </source>
</reference>
<feature type="region of interest" description="Disordered" evidence="1">
    <location>
        <begin position="414"/>
        <end position="436"/>
    </location>
</feature>
<evidence type="ECO:0000256" key="2">
    <source>
        <dbReference type="SAM" id="SignalP"/>
    </source>
</evidence>
<keyword evidence="2" id="KW-0732">Signal</keyword>
<protein>
    <recommendedName>
        <fullName evidence="3">DUF1996 domain-containing protein</fullName>
    </recommendedName>
</protein>
<name>A0A6A6JJ89_WESOR</name>
<feature type="signal peptide" evidence="2">
    <location>
        <begin position="1"/>
        <end position="20"/>
    </location>
</feature>
<dbReference type="GeneID" id="54550853"/>
<keyword evidence="5" id="KW-1185">Reference proteome</keyword>
<evidence type="ECO:0000256" key="1">
    <source>
        <dbReference type="SAM" id="MobiDB-lite"/>
    </source>
</evidence>
<proteinExistence type="predicted"/>
<dbReference type="PANTHER" id="PTHR43662:SF7">
    <property type="entry name" value="DUF1996 DOMAIN-CONTAINING PROTEIN"/>
    <property type="match status" value="1"/>
</dbReference>
<dbReference type="Proteomes" id="UP000800097">
    <property type="component" value="Unassembled WGS sequence"/>
</dbReference>
<dbReference type="OrthoDB" id="74764at2759"/>
<evidence type="ECO:0000313" key="5">
    <source>
        <dbReference type="Proteomes" id="UP000800097"/>
    </source>
</evidence>
<dbReference type="EMBL" id="ML986493">
    <property type="protein sequence ID" value="KAF2276522.1"/>
    <property type="molecule type" value="Genomic_DNA"/>
</dbReference>
<dbReference type="AlphaFoldDB" id="A0A6A6JJ89"/>
<evidence type="ECO:0000313" key="4">
    <source>
        <dbReference type="EMBL" id="KAF2276522.1"/>
    </source>
</evidence>
<dbReference type="Pfam" id="PF09362">
    <property type="entry name" value="DUF1996"/>
    <property type="match status" value="1"/>
</dbReference>
<organism evidence="4 5">
    <name type="scientific">Westerdykella ornata</name>
    <dbReference type="NCBI Taxonomy" id="318751"/>
    <lineage>
        <taxon>Eukaryota</taxon>
        <taxon>Fungi</taxon>
        <taxon>Dikarya</taxon>
        <taxon>Ascomycota</taxon>
        <taxon>Pezizomycotina</taxon>
        <taxon>Dothideomycetes</taxon>
        <taxon>Pleosporomycetidae</taxon>
        <taxon>Pleosporales</taxon>
        <taxon>Sporormiaceae</taxon>
        <taxon>Westerdykella</taxon>
    </lineage>
</organism>
<accession>A0A6A6JJ89</accession>
<dbReference type="RefSeq" id="XP_033654061.1">
    <property type="nucleotide sequence ID" value="XM_033797678.1"/>
</dbReference>
<dbReference type="InterPro" id="IPR018535">
    <property type="entry name" value="DUF1996"/>
</dbReference>